<evidence type="ECO:0000256" key="1">
    <source>
        <dbReference type="ARBA" id="ARBA00007521"/>
    </source>
</evidence>
<evidence type="ECO:0000313" key="5">
    <source>
        <dbReference type="Proteomes" id="UP000235739"/>
    </source>
</evidence>
<name>A0A2N7S427_9MICC</name>
<dbReference type="Gene3D" id="2.30.30.110">
    <property type="match status" value="1"/>
</dbReference>
<evidence type="ECO:0000313" key="4">
    <source>
        <dbReference type="EMBL" id="PMQ20900.1"/>
    </source>
</evidence>
<organism evidence="4 5">
    <name type="scientific">Glutamicibacter arilaitensis</name>
    <dbReference type="NCBI Taxonomy" id="256701"/>
    <lineage>
        <taxon>Bacteria</taxon>
        <taxon>Bacillati</taxon>
        <taxon>Actinomycetota</taxon>
        <taxon>Actinomycetes</taxon>
        <taxon>Micrococcales</taxon>
        <taxon>Micrococcaceae</taxon>
        <taxon>Glutamicibacter</taxon>
    </lineage>
</organism>
<keyword evidence="2" id="KW-1277">Toxin-antitoxin system</keyword>
<dbReference type="GO" id="GO:0003677">
    <property type="term" value="F:DNA binding"/>
    <property type="evidence" value="ECO:0007669"/>
    <property type="project" value="InterPro"/>
</dbReference>
<accession>A0A2N7S427</accession>
<dbReference type="InterPro" id="IPR011067">
    <property type="entry name" value="Plasmid_toxin/cell-grow_inhib"/>
</dbReference>
<dbReference type="EMBL" id="PNQX01000001">
    <property type="protein sequence ID" value="PMQ20900.1"/>
    <property type="molecule type" value="Genomic_DNA"/>
</dbReference>
<feature type="compositionally biased region" description="Polar residues" evidence="3">
    <location>
        <begin position="26"/>
        <end position="40"/>
    </location>
</feature>
<comment type="similarity">
    <text evidence="1">Belongs to the PemK/MazF family.</text>
</comment>
<dbReference type="Pfam" id="PF02452">
    <property type="entry name" value="PemK_toxin"/>
    <property type="match status" value="1"/>
</dbReference>
<feature type="compositionally biased region" description="Low complexity" evidence="3">
    <location>
        <begin position="41"/>
        <end position="55"/>
    </location>
</feature>
<evidence type="ECO:0000256" key="2">
    <source>
        <dbReference type="ARBA" id="ARBA00022649"/>
    </source>
</evidence>
<sequence length="189" mass="20902">MALNPQKILSIVMRVVKEINKVRAGSTGNRPASNRGGSNPRSTASHGSSSHAGRGASAGTGYPGDYRGGIHFEYNPSKDGNADPGEIVWTWVPYEEDYSQGKDRPVLIVGRDNGWLLGLMLTSKDKNNSDQHNPNYMDIGTGDWDRERRPSEVKLDRIIRVDEQAVRREGAILDRARFSNVVNVLNERA</sequence>
<dbReference type="SUPFAM" id="SSF50118">
    <property type="entry name" value="Cell growth inhibitor/plasmid maintenance toxic component"/>
    <property type="match status" value="1"/>
</dbReference>
<dbReference type="Proteomes" id="UP000235739">
    <property type="component" value="Unassembled WGS sequence"/>
</dbReference>
<protein>
    <submittedName>
        <fullName evidence="4">Type II toxin-antitoxin system PemK/MazF family toxin</fullName>
    </submittedName>
</protein>
<dbReference type="AlphaFoldDB" id="A0A2N7S427"/>
<reference evidence="4 5" key="1">
    <citation type="journal article" date="2017" name="Elife">
        <title>Extensive horizontal gene transfer in cheese-associated bacteria.</title>
        <authorList>
            <person name="Bonham K.S."/>
            <person name="Wolfe B.E."/>
            <person name="Dutton R.J."/>
        </authorList>
    </citation>
    <scope>NUCLEOTIDE SEQUENCE [LARGE SCALE GENOMIC DNA]</scope>
    <source>
        <strain evidence="4 5">JB182</strain>
    </source>
</reference>
<evidence type="ECO:0000256" key="3">
    <source>
        <dbReference type="SAM" id="MobiDB-lite"/>
    </source>
</evidence>
<comment type="caution">
    <text evidence="4">The sequence shown here is derived from an EMBL/GenBank/DDBJ whole genome shotgun (WGS) entry which is preliminary data.</text>
</comment>
<feature type="region of interest" description="Disordered" evidence="3">
    <location>
        <begin position="22"/>
        <end position="62"/>
    </location>
</feature>
<proteinExistence type="inferred from homology"/>
<dbReference type="RefSeq" id="WP_102597612.1">
    <property type="nucleotide sequence ID" value="NZ_JBQDKG010000008.1"/>
</dbReference>
<dbReference type="InterPro" id="IPR003477">
    <property type="entry name" value="PemK-like"/>
</dbReference>
<gene>
    <name evidence="4" type="ORF">CIK84_04765</name>
</gene>